<sequence length="194" mass="22913">MDYSNQTKLIKELKKGEERAFIYLINTYNKRLYGYALSLSNNKIMAQDIIQNVFLRIWEKRKTITINTSVQNYLYKSVYNEFLNLYRKHKSTMLLEQKYFQSLERTTANYDENSFKKALDRITIEIQALPPKCREVFMLSRREGLTNIEISDHLNISTKTVEAHITKAFSVLRKKLGDKLDTFLFLLLGYPSKA</sequence>
<accession>A0ABT8WVU5</accession>
<dbReference type="InterPro" id="IPR014327">
    <property type="entry name" value="RNA_pol_sigma70_bacteroid"/>
</dbReference>
<gene>
    <name evidence="7" type="ORF">Q4Q39_00155</name>
</gene>
<evidence type="ECO:0000313" key="8">
    <source>
        <dbReference type="Proteomes" id="UP001176891"/>
    </source>
</evidence>
<dbReference type="InterPro" id="IPR013325">
    <property type="entry name" value="RNA_pol_sigma_r2"/>
</dbReference>
<feature type="domain" description="RNA polymerase sigma factor 70 region 4 type 2" evidence="6">
    <location>
        <begin position="126"/>
        <end position="168"/>
    </location>
</feature>
<dbReference type="NCBIfam" id="TIGR02985">
    <property type="entry name" value="Sig70_bacteroi1"/>
    <property type="match status" value="1"/>
</dbReference>
<name>A0ABT8WVU5_9FLAO</name>
<keyword evidence="2" id="KW-0805">Transcription regulation</keyword>
<dbReference type="RefSeq" id="WP_303280347.1">
    <property type="nucleotide sequence ID" value="NZ_BAABCZ010000016.1"/>
</dbReference>
<evidence type="ECO:0000256" key="3">
    <source>
        <dbReference type="ARBA" id="ARBA00023082"/>
    </source>
</evidence>
<proteinExistence type="inferred from homology"/>
<dbReference type="Pfam" id="PF04542">
    <property type="entry name" value="Sigma70_r2"/>
    <property type="match status" value="1"/>
</dbReference>
<dbReference type="PANTHER" id="PTHR43133">
    <property type="entry name" value="RNA POLYMERASE ECF-TYPE SIGMA FACTO"/>
    <property type="match status" value="1"/>
</dbReference>
<dbReference type="Proteomes" id="UP001176891">
    <property type="component" value="Unassembled WGS sequence"/>
</dbReference>
<reference evidence="7" key="1">
    <citation type="submission" date="2023-07" db="EMBL/GenBank/DDBJ databases">
        <title>Two novel species in the genus Flavivirga.</title>
        <authorList>
            <person name="Kwon K."/>
        </authorList>
    </citation>
    <scope>NUCLEOTIDE SEQUENCE</scope>
    <source>
        <strain evidence="7">KACC 14157</strain>
    </source>
</reference>
<dbReference type="InterPro" id="IPR007627">
    <property type="entry name" value="RNA_pol_sigma70_r2"/>
</dbReference>
<protein>
    <submittedName>
        <fullName evidence="7">RNA polymerase sigma-70 factor</fullName>
    </submittedName>
</protein>
<evidence type="ECO:0000259" key="6">
    <source>
        <dbReference type="Pfam" id="PF08281"/>
    </source>
</evidence>
<dbReference type="PANTHER" id="PTHR43133:SF46">
    <property type="entry name" value="RNA POLYMERASE SIGMA-70 FACTOR ECF SUBFAMILY"/>
    <property type="match status" value="1"/>
</dbReference>
<dbReference type="SUPFAM" id="SSF88659">
    <property type="entry name" value="Sigma3 and sigma4 domains of RNA polymerase sigma factors"/>
    <property type="match status" value="1"/>
</dbReference>
<keyword evidence="4" id="KW-0804">Transcription</keyword>
<dbReference type="InterPro" id="IPR036388">
    <property type="entry name" value="WH-like_DNA-bd_sf"/>
</dbReference>
<dbReference type="SUPFAM" id="SSF88946">
    <property type="entry name" value="Sigma2 domain of RNA polymerase sigma factors"/>
    <property type="match status" value="1"/>
</dbReference>
<evidence type="ECO:0000313" key="7">
    <source>
        <dbReference type="EMBL" id="MDO5985801.1"/>
    </source>
</evidence>
<dbReference type="NCBIfam" id="TIGR02937">
    <property type="entry name" value="sigma70-ECF"/>
    <property type="match status" value="1"/>
</dbReference>
<comment type="similarity">
    <text evidence="1">Belongs to the sigma-70 factor family. ECF subfamily.</text>
</comment>
<dbReference type="Gene3D" id="1.10.10.10">
    <property type="entry name" value="Winged helix-like DNA-binding domain superfamily/Winged helix DNA-binding domain"/>
    <property type="match status" value="1"/>
</dbReference>
<comment type="caution">
    <text evidence="7">The sequence shown here is derived from an EMBL/GenBank/DDBJ whole genome shotgun (WGS) entry which is preliminary data.</text>
</comment>
<keyword evidence="3" id="KW-0731">Sigma factor</keyword>
<dbReference type="Pfam" id="PF08281">
    <property type="entry name" value="Sigma70_r4_2"/>
    <property type="match status" value="1"/>
</dbReference>
<evidence type="ECO:0000256" key="2">
    <source>
        <dbReference type="ARBA" id="ARBA00023015"/>
    </source>
</evidence>
<dbReference type="InterPro" id="IPR013324">
    <property type="entry name" value="RNA_pol_sigma_r3/r4-like"/>
</dbReference>
<organism evidence="7 8">
    <name type="scientific">Flavivirga amylovorans</name>
    <dbReference type="NCBI Taxonomy" id="870486"/>
    <lineage>
        <taxon>Bacteria</taxon>
        <taxon>Pseudomonadati</taxon>
        <taxon>Bacteroidota</taxon>
        <taxon>Flavobacteriia</taxon>
        <taxon>Flavobacteriales</taxon>
        <taxon>Flavobacteriaceae</taxon>
        <taxon>Flavivirga</taxon>
    </lineage>
</organism>
<evidence type="ECO:0000259" key="5">
    <source>
        <dbReference type="Pfam" id="PF04542"/>
    </source>
</evidence>
<dbReference type="Gene3D" id="1.10.1740.10">
    <property type="match status" value="1"/>
</dbReference>
<dbReference type="InterPro" id="IPR039425">
    <property type="entry name" value="RNA_pol_sigma-70-like"/>
</dbReference>
<feature type="domain" description="RNA polymerase sigma-70 region 2" evidence="5">
    <location>
        <begin position="24"/>
        <end position="91"/>
    </location>
</feature>
<dbReference type="InterPro" id="IPR014284">
    <property type="entry name" value="RNA_pol_sigma-70_dom"/>
</dbReference>
<dbReference type="InterPro" id="IPR013249">
    <property type="entry name" value="RNA_pol_sigma70_r4_t2"/>
</dbReference>
<keyword evidence="8" id="KW-1185">Reference proteome</keyword>
<evidence type="ECO:0000256" key="1">
    <source>
        <dbReference type="ARBA" id="ARBA00010641"/>
    </source>
</evidence>
<dbReference type="EMBL" id="JAUOEM010000001">
    <property type="protein sequence ID" value="MDO5985801.1"/>
    <property type="molecule type" value="Genomic_DNA"/>
</dbReference>
<evidence type="ECO:0000256" key="4">
    <source>
        <dbReference type="ARBA" id="ARBA00023163"/>
    </source>
</evidence>